<keyword evidence="2" id="KW-1185">Reference proteome</keyword>
<evidence type="ECO:0000313" key="1">
    <source>
        <dbReference type="EMBL" id="KAK8388514.1"/>
    </source>
</evidence>
<evidence type="ECO:0000313" key="2">
    <source>
        <dbReference type="Proteomes" id="UP001487740"/>
    </source>
</evidence>
<protein>
    <submittedName>
        <fullName evidence="1">Uncharacterized protein</fullName>
    </submittedName>
</protein>
<dbReference type="Proteomes" id="UP001487740">
    <property type="component" value="Unassembled WGS sequence"/>
</dbReference>
<dbReference type="AlphaFoldDB" id="A0AAW0TLD5"/>
<proteinExistence type="predicted"/>
<dbReference type="EMBL" id="JARAKH010000028">
    <property type="protein sequence ID" value="KAK8388514.1"/>
    <property type="molecule type" value="Genomic_DNA"/>
</dbReference>
<name>A0AAW0TLD5_SCYPA</name>
<reference evidence="1 2" key="1">
    <citation type="submission" date="2023-03" db="EMBL/GenBank/DDBJ databases">
        <title>High-quality genome of Scylla paramamosain provides insights in environmental adaptation.</title>
        <authorList>
            <person name="Zhang L."/>
        </authorList>
    </citation>
    <scope>NUCLEOTIDE SEQUENCE [LARGE SCALE GENOMIC DNA]</scope>
    <source>
        <strain evidence="1">LZ_2023a</strain>
        <tissue evidence="1">Muscle</tissue>
    </source>
</reference>
<sequence>MVLRNIRLFGQTVQKTPGEILVFVDLTPRWLPGVAKVFEELVGAWRELVPSEAGDSLRQVRRFFSAVRSRMSLQLRSLVLASISDFRDCLLRHKTGNSYIGEYMEEKYLEKAVVEVAVAVEERIVSFQPPLQKTHECLLGCLASIIEHNQRIPRVERLLFPWKSVSE</sequence>
<organism evidence="1 2">
    <name type="scientific">Scylla paramamosain</name>
    <name type="common">Mud crab</name>
    <dbReference type="NCBI Taxonomy" id="85552"/>
    <lineage>
        <taxon>Eukaryota</taxon>
        <taxon>Metazoa</taxon>
        <taxon>Ecdysozoa</taxon>
        <taxon>Arthropoda</taxon>
        <taxon>Crustacea</taxon>
        <taxon>Multicrustacea</taxon>
        <taxon>Malacostraca</taxon>
        <taxon>Eumalacostraca</taxon>
        <taxon>Eucarida</taxon>
        <taxon>Decapoda</taxon>
        <taxon>Pleocyemata</taxon>
        <taxon>Brachyura</taxon>
        <taxon>Eubrachyura</taxon>
        <taxon>Portunoidea</taxon>
        <taxon>Portunidae</taxon>
        <taxon>Portuninae</taxon>
        <taxon>Scylla</taxon>
    </lineage>
</organism>
<comment type="caution">
    <text evidence="1">The sequence shown here is derived from an EMBL/GenBank/DDBJ whole genome shotgun (WGS) entry which is preliminary data.</text>
</comment>
<gene>
    <name evidence="1" type="ORF">O3P69_020475</name>
</gene>
<accession>A0AAW0TLD5</accession>